<evidence type="ECO:0000313" key="2">
    <source>
        <dbReference type="EnsemblProtists" id="EOD22531"/>
    </source>
</evidence>
<name>A0A0D3JG96_EMIH1</name>
<feature type="compositionally biased region" description="Basic and acidic residues" evidence="1">
    <location>
        <begin position="195"/>
        <end position="212"/>
    </location>
</feature>
<feature type="compositionally biased region" description="Basic and acidic residues" evidence="1">
    <location>
        <begin position="296"/>
        <end position="311"/>
    </location>
</feature>
<feature type="compositionally biased region" description="Basic and acidic residues" evidence="1">
    <location>
        <begin position="69"/>
        <end position="84"/>
    </location>
</feature>
<protein>
    <submittedName>
        <fullName evidence="2">Uncharacterized protein</fullName>
    </submittedName>
</protein>
<organism evidence="2 3">
    <name type="scientific">Emiliania huxleyi (strain CCMP1516)</name>
    <dbReference type="NCBI Taxonomy" id="280463"/>
    <lineage>
        <taxon>Eukaryota</taxon>
        <taxon>Haptista</taxon>
        <taxon>Haptophyta</taxon>
        <taxon>Prymnesiophyceae</taxon>
        <taxon>Isochrysidales</taxon>
        <taxon>Noelaerhabdaceae</taxon>
        <taxon>Emiliania</taxon>
    </lineage>
</organism>
<feature type="compositionally biased region" description="Basic and acidic residues" evidence="1">
    <location>
        <begin position="225"/>
        <end position="245"/>
    </location>
</feature>
<feature type="compositionally biased region" description="Low complexity" evidence="1">
    <location>
        <begin position="120"/>
        <end position="131"/>
    </location>
</feature>
<dbReference type="EnsemblProtists" id="EOD22531">
    <property type="protein sequence ID" value="EOD22531"/>
    <property type="gene ID" value="EMIHUDRAFT_444248"/>
</dbReference>
<feature type="compositionally biased region" description="Basic residues" evidence="1">
    <location>
        <begin position="246"/>
        <end position="261"/>
    </location>
</feature>
<evidence type="ECO:0000256" key="1">
    <source>
        <dbReference type="SAM" id="MobiDB-lite"/>
    </source>
</evidence>
<feature type="region of interest" description="Disordered" evidence="1">
    <location>
        <begin position="69"/>
        <end position="157"/>
    </location>
</feature>
<sequence>SCRSERAQALDCVHEEAQGRIQGQEGPREGRGGARARARARGQATRAEEILGRLLQVLFEARRGLQDGRAHYADHRGRQDEGGRRSGSRADGVQGSGRRLHQLAPPPPLRRRPRRRRPRATAPPLACLACPLPSPPPHPSSQERGVGRGRHHRRRDRGLRLARHVLCLHGRARLRDGLCQHQVRGAKAALHRGAGRGDERPGQELCDGDLHRGNGGQRPVRLGRGPKDDRVRPPIHRGRQDEGGRRRGTRARRVQGKGRRLHQLERRVGRGRHDRPRDRNLRRARDVHAVRRRPRHGDGHREHQVRRREAGLHGGGGRGDGRTDRVLWDEALHVDLLRLCCLDCPSALTCSALLPKLPLRTGVCFWSTW</sequence>
<dbReference type="PaxDb" id="2903-EOD22531"/>
<feature type="region of interest" description="Disordered" evidence="1">
    <location>
        <begin position="190"/>
        <end position="320"/>
    </location>
</feature>
<feature type="region of interest" description="Disordered" evidence="1">
    <location>
        <begin position="1"/>
        <end position="43"/>
    </location>
</feature>
<keyword evidence="3" id="KW-1185">Reference proteome</keyword>
<reference evidence="2" key="2">
    <citation type="submission" date="2024-10" db="UniProtKB">
        <authorList>
            <consortium name="EnsemblProtists"/>
        </authorList>
    </citation>
    <scope>IDENTIFICATION</scope>
</reference>
<evidence type="ECO:0000313" key="3">
    <source>
        <dbReference type="Proteomes" id="UP000013827"/>
    </source>
</evidence>
<feature type="compositionally biased region" description="Basic residues" evidence="1">
    <location>
        <begin position="109"/>
        <end position="119"/>
    </location>
</feature>
<accession>A0A0D3JG96</accession>
<dbReference type="RefSeq" id="XP_005774960.1">
    <property type="nucleotide sequence ID" value="XM_005774903.1"/>
</dbReference>
<feature type="compositionally biased region" description="Basic and acidic residues" evidence="1">
    <location>
        <begin position="275"/>
        <end position="289"/>
    </location>
</feature>
<dbReference type="KEGG" id="ehx:EMIHUDRAFT_444248"/>
<feature type="compositionally biased region" description="Basic and acidic residues" evidence="1">
    <location>
        <begin position="1"/>
        <end position="18"/>
    </location>
</feature>
<dbReference type="GeneID" id="17268074"/>
<dbReference type="Proteomes" id="UP000013827">
    <property type="component" value="Unassembled WGS sequence"/>
</dbReference>
<dbReference type="HOGENOM" id="CLU_757788_0_0_1"/>
<dbReference type="AlphaFoldDB" id="A0A0D3JG96"/>
<reference evidence="3" key="1">
    <citation type="journal article" date="2013" name="Nature">
        <title>Pan genome of the phytoplankton Emiliania underpins its global distribution.</title>
        <authorList>
            <person name="Read B.A."/>
            <person name="Kegel J."/>
            <person name="Klute M.J."/>
            <person name="Kuo A."/>
            <person name="Lefebvre S.C."/>
            <person name="Maumus F."/>
            <person name="Mayer C."/>
            <person name="Miller J."/>
            <person name="Monier A."/>
            <person name="Salamov A."/>
            <person name="Young J."/>
            <person name="Aguilar M."/>
            <person name="Claverie J.M."/>
            <person name="Frickenhaus S."/>
            <person name="Gonzalez K."/>
            <person name="Herman E.K."/>
            <person name="Lin Y.C."/>
            <person name="Napier J."/>
            <person name="Ogata H."/>
            <person name="Sarno A.F."/>
            <person name="Shmutz J."/>
            <person name="Schroeder D."/>
            <person name="de Vargas C."/>
            <person name="Verret F."/>
            <person name="von Dassow P."/>
            <person name="Valentin K."/>
            <person name="Van de Peer Y."/>
            <person name="Wheeler G."/>
            <person name="Dacks J.B."/>
            <person name="Delwiche C.F."/>
            <person name="Dyhrman S.T."/>
            <person name="Glockner G."/>
            <person name="John U."/>
            <person name="Richards T."/>
            <person name="Worden A.Z."/>
            <person name="Zhang X."/>
            <person name="Grigoriev I.V."/>
            <person name="Allen A.E."/>
            <person name="Bidle K."/>
            <person name="Borodovsky M."/>
            <person name="Bowler C."/>
            <person name="Brownlee C."/>
            <person name="Cock J.M."/>
            <person name="Elias M."/>
            <person name="Gladyshev V.N."/>
            <person name="Groth M."/>
            <person name="Guda C."/>
            <person name="Hadaegh A."/>
            <person name="Iglesias-Rodriguez M.D."/>
            <person name="Jenkins J."/>
            <person name="Jones B.M."/>
            <person name="Lawson T."/>
            <person name="Leese F."/>
            <person name="Lindquist E."/>
            <person name="Lobanov A."/>
            <person name="Lomsadze A."/>
            <person name="Malik S.B."/>
            <person name="Marsh M.E."/>
            <person name="Mackinder L."/>
            <person name="Mock T."/>
            <person name="Mueller-Roeber B."/>
            <person name="Pagarete A."/>
            <person name="Parker M."/>
            <person name="Probert I."/>
            <person name="Quesneville H."/>
            <person name="Raines C."/>
            <person name="Rensing S.A."/>
            <person name="Riano-Pachon D.M."/>
            <person name="Richier S."/>
            <person name="Rokitta S."/>
            <person name="Shiraiwa Y."/>
            <person name="Soanes D.M."/>
            <person name="van der Giezen M."/>
            <person name="Wahlund T.M."/>
            <person name="Williams B."/>
            <person name="Wilson W."/>
            <person name="Wolfe G."/>
            <person name="Wurch L.L."/>
        </authorList>
    </citation>
    <scope>NUCLEOTIDE SEQUENCE</scope>
</reference>
<proteinExistence type="predicted"/>
<feature type="compositionally biased region" description="Basic residues" evidence="1">
    <location>
        <begin position="147"/>
        <end position="157"/>
    </location>
</feature>